<feature type="compositionally biased region" description="Low complexity" evidence="6">
    <location>
        <begin position="405"/>
        <end position="415"/>
    </location>
</feature>
<protein>
    <submittedName>
        <fullName evidence="8">Transcription factor PIF3-like isoform X3</fullName>
    </submittedName>
</protein>
<proteinExistence type="evidence at transcript level"/>
<dbReference type="GO" id="GO:0046983">
    <property type="term" value="F:protein dimerization activity"/>
    <property type="evidence" value="ECO:0007669"/>
    <property type="project" value="InterPro"/>
</dbReference>
<organism evidence="8">
    <name type="scientific">Cymbidium goeringii</name>
    <dbReference type="NCBI Taxonomy" id="112607"/>
    <lineage>
        <taxon>Eukaryota</taxon>
        <taxon>Viridiplantae</taxon>
        <taxon>Streptophyta</taxon>
        <taxon>Embryophyta</taxon>
        <taxon>Tracheophyta</taxon>
        <taxon>Spermatophyta</taxon>
        <taxon>Magnoliopsida</taxon>
        <taxon>Liliopsida</taxon>
        <taxon>Asparagales</taxon>
        <taxon>Orchidaceae</taxon>
        <taxon>Epidendroideae</taxon>
        <taxon>Cymbidieae</taxon>
        <taxon>Cymbidiinae</taxon>
        <taxon>Cymbidium</taxon>
    </lineage>
</organism>
<feature type="region of interest" description="Disordered" evidence="6">
    <location>
        <begin position="637"/>
        <end position="667"/>
    </location>
</feature>
<sequence length="667" mass="72953">MESDFEDLVSQAVPLSEVHHTSKRGKLESSHWSKMPNYSSDPTSFMPEHELVELLWENGQIVMQGQSNRTKKSSVSTEFGFNGRFEEKFRQNEAIDFVAHDLHHTVPSAINDQVDDAAPWLNYTIDDSIQNDFSEFFSELTGGHMATSLSNTNNNLYVANKSTGFSQATKDSHIFRSTPGAADPGRSKSNNLLNMPQQCRNFSENAKLRVMDAGVNSSKNNHFGDLDGNSTRFQKQDTCVQKPLQQSNNAGLMNFPHFSRPASLVKANLRSIDRLRSHEKPCTVASSCPLESIAVESRNCPEVDSGSYEKTRVDDTELVQNSSVVNRISSSSNCQASSLAAIVATERKEAEKGTEAIVASSSACSGHDAVAASNDPKHKSKKRAREGEESGEESDDPEEELFAAKKPSSGRVSSGKRSRAAEVHNLSERRRRDRINEKMKALQELIPNCNKVDKASMLDEAIEYLKALQLQVQMMSMGNGLFMPPMMLPAGMNFQHLRAPPIPHFSPLGLGMGLGFGMGMIDLNGSPTLIPVPPLIPGTQFPCPSVPAVAGFHGMPPSSSIHSLGIPGQRLPVPVPHAPFFKSQAGLSPQNPFKASKKDPSCSNNQQQQCINLETMEHANTKEPKGQPSQAVCQLMQKESQELNGVRDETMNPDADSSKTTETTGIT</sequence>
<feature type="region of interest" description="Disordered" evidence="6">
    <location>
        <begin position="359"/>
        <end position="428"/>
    </location>
</feature>
<feature type="compositionally biased region" description="Basic and acidic residues" evidence="6">
    <location>
        <begin position="639"/>
        <end position="650"/>
    </location>
</feature>
<feature type="compositionally biased region" description="Basic and acidic residues" evidence="6">
    <location>
        <begin position="17"/>
        <end position="31"/>
    </location>
</feature>
<evidence type="ECO:0000313" key="8">
    <source>
        <dbReference type="EMBL" id="QDF82457.1"/>
    </source>
</evidence>
<accession>A0A4Y6JLJ4</accession>
<feature type="domain" description="BHLH" evidence="7">
    <location>
        <begin position="419"/>
        <end position="468"/>
    </location>
</feature>
<dbReference type="CDD" id="cd11445">
    <property type="entry name" value="bHLH_AtPIF_like"/>
    <property type="match status" value="1"/>
</dbReference>
<dbReference type="Gene3D" id="4.10.280.10">
    <property type="entry name" value="Helix-loop-helix DNA-binding domain"/>
    <property type="match status" value="1"/>
</dbReference>
<dbReference type="InterPro" id="IPR036638">
    <property type="entry name" value="HLH_DNA-bd_sf"/>
</dbReference>
<reference evidence="8" key="1">
    <citation type="journal article" date="2017" name="BMC Genomics">
        <title>Integrated mRNA and microRNA transcriptome variations in the multi-tepal mutant provide insights into the floral patterning of the orchid Cymbidium goeringii.</title>
        <authorList>
            <person name="Yang F."/>
            <person name="Zhu G."/>
            <person name="Wang Z."/>
            <person name="Liu H."/>
            <person name="Xu Q."/>
            <person name="Huang D."/>
            <person name="Zhao C."/>
        </authorList>
    </citation>
    <scope>NUCLEOTIDE SEQUENCE</scope>
</reference>
<dbReference type="InterPro" id="IPR044273">
    <property type="entry name" value="PIF3-like"/>
</dbReference>
<name>A0A4Y6JLJ4_9ASPA</name>
<dbReference type="SMART" id="SM00353">
    <property type="entry name" value="HLH"/>
    <property type="match status" value="1"/>
</dbReference>
<dbReference type="Pfam" id="PF00010">
    <property type="entry name" value="HLH"/>
    <property type="match status" value="1"/>
</dbReference>
<keyword evidence="4" id="KW-0804">Transcription</keyword>
<dbReference type="InterPro" id="IPR047265">
    <property type="entry name" value="PIF1-like_bHLH"/>
</dbReference>
<evidence type="ECO:0000256" key="1">
    <source>
        <dbReference type="ARBA" id="ARBA00004123"/>
    </source>
</evidence>
<dbReference type="GO" id="GO:0005634">
    <property type="term" value="C:nucleus"/>
    <property type="evidence" value="ECO:0007669"/>
    <property type="project" value="UniProtKB-SubCell"/>
</dbReference>
<dbReference type="GO" id="GO:0003700">
    <property type="term" value="F:DNA-binding transcription factor activity"/>
    <property type="evidence" value="ECO:0007669"/>
    <property type="project" value="InterPro"/>
</dbReference>
<feature type="compositionally biased region" description="Acidic residues" evidence="6">
    <location>
        <begin position="389"/>
        <end position="401"/>
    </location>
</feature>
<evidence type="ECO:0000256" key="4">
    <source>
        <dbReference type="ARBA" id="ARBA00023163"/>
    </source>
</evidence>
<dbReference type="InterPro" id="IPR011598">
    <property type="entry name" value="bHLH_dom"/>
</dbReference>
<dbReference type="PROSITE" id="PS50888">
    <property type="entry name" value="BHLH"/>
    <property type="match status" value="1"/>
</dbReference>
<comment type="subcellular location">
    <subcellularLocation>
        <location evidence="1">Nucleus</location>
    </subcellularLocation>
</comment>
<dbReference type="PANTHER" id="PTHR46807:SF1">
    <property type="entry name" value="TRANSCRIPTION FACTOR PIF3"/>
    <property type="match status" value="1"/>
</dbReference>
<feature type="compositionally biased region" description="Polar residues" evidence="6">
    <location>
        <begin position="658"/>
        <end position="667"/>
    </location>
</feature>
<feature type="region of interest" description="Disordered" evidence="6">
    <location>
        <begin position="16"/>
        <end position="38"/>
    </location>
</feature>
<keyword evidence="5" id="KW-0539">Nucleus</keyword>
<feature type="region of interest" description="Disordered" evidence="6">
    <location>
        <begin position="582"/>
        <end position="606"/>
    </location>
</feature>
<dbReference type="AlphaFoldDB" id="A0A4Y6JLJ4"/>
<dbReference type="EMBL" id="MK302389">
    <property type="protein sequence ID" value="QDF82457.1"/>
    <property type="molecule type" value="mRNA"/>
</dbReference>
<comment type="similarity">
    <text evidence="2">Belongs to the bHLH protein family.</text>
</comment>
<dbReference type="FunFam" id="4.10.280.10:FF:000004">
    <property type="entry name" value="Basic helix-loop-helix transcription factor"/>
    <property type="match status" value="1"/>
</dbReference>
<reference evidence="8" key="2">
    <citation type="submission" date="2018-12" db="EMBL/GenBank/DDBJ databases">
        <authorList>
            <person name="Yang F."/>
            <person name="Zhu G."/>
            <person name="Wei Y."/>
        </authorList>
    </citation>
    <scope>NUCLEOTIDE SEQUENCE</scope>
</reference>
<keyword evidence="3" id="KW-0805">Transcription regulation</keyword>
<evidence type="ECO:0000256" key="3">
    <source>
        <dbReference type="ARBA" id="ARBA00023015"/>
    </source>
</evidence>
<dbReference type="SUPFAM" id="SSF47459">
    <property type="entry name" value="HLH, helix-loop-helix DNA-binding domain"/>
    <property type="match status" value="1"/>
</dbReference>
<dbReference type="PANTHER" id="PTHR46807">
    <property type="entry name" value="TRANSCRIPTION FACTOR PIF3"/>
    <property type="match status" value="1"/>
</dbReference>
<evidence type="ECO:0000256" key="2">
    <source>
        <dbReference type="ARBA" id="ARBA00005510"/>
    </source>
</evidence>
<feature type="compositionally biased region" description="Basic and acidic residues" evidence="6">
    <location>
        <begin position="419"/>
        <end position="428"/>
    </location>
</feature>
<evidence type="ECO:0000256" key="6">
    <source>
        <dbReference type="SAM" id="MobiDB-lite"/>
    </source>
</evidence>
<evidence type="ECO:0000256" key="5">
    <source>
        <dbReference type="ARBA" id="ARBA00023242"/>
    </source>
</evidence>
<evidence type="ECO:0000259" key="7">
    <source>
        <dbReference type="PROSITE" id="PS50888"/>
    </source>
</evidence>